<reference evidence="1 2" key="1">
    <citation type="journal article" date="2015" name="Nature">
        <title>rRNA introns, odd ribosomes, and small enigmatic genomes across a large radiation of phyla.</title>
        <authorList>
            <person name="Brown C.T."/>
            <person name="Hug L.A."/>
            <person name="Thomas B.C."/>
            <person name="Sharon I."/>
            <person name="Castelle C.J."/>
            <person name="Singh A."/>
            <person name="Wilkins M.J."/>
            <person name="Williams K.H."/>
            <person name="Banfield J.F."/>
        </authorList>
    </citation>
    <scope>NUCLEOTIDE SEQUENCE [LARGE SCALE GENOMIC DNA]</scope>
</reference>
<organism evidence="1 2">
    <name type="scientific">Candidatus Nomurabacteria bacterium GW2011_GWB1_40_7</name>
    <dbReference type="NCBI Taxonomy" id="1618744"/>
    <lineage>
        <taxon>Bacteria</taxon>
        <taxon>Candidatus Nomuraibacteriota</taxon>
    </lineage>
</organism>
<sequence>MKNNNLIRFVQSLILLPVMTFSIGNTHSIEIPQNVLVQKLNSTVSGALAFNQALDSETKDQKAKAEAIDAYFRERKMPLEGTGAKMVEEAARNELDWRLLPAIAVRESTGGKFECKKVSNNAFGWGSCKIGFESNEKAIEVVAKNLGGNNPKTARHYDDKTTKEILRAYNPPSIVPKYVDQVISIMDTIGDADMNPTLAIASA</sequence>
<dbReference type="AlphaFoldDB" id="A0A0G0VDT3"/>
<protein>
    <recommendedName>
        <fullName evidence="3">Mannosyl-glycoprotein endo-beta-N-acetylglucosamidase-like domain-containing protein</fullName>
    </recommendedName>
</protein>
<comment type="caution">
    <text evidence="1">The sequence shown here is derived from an EMBL/GenBank/DDBJ whole genome shotgun (WGS) entry which is preliminary data.</text>
</comment>
<dbReference type="Proteomes" id="UP000034452">
    <property type="component" value="Unassembled WGS sequence"/>
</dbReference>
<dbReference type="EMBL" id="LBZL01000012">
    <property type="protein sequence ID" value="KKR70165.1"/>
    <property type="molecule type" value="Genomic_DNA"/>
</dbReference>
<gene>
    <name evidence="1" type="ORF">UU13_C0012G0011</name>
</gene>
<proteinExistence type="predicted"/>
<evidence type="ECO:0000313" key="2">
    <source>
        <dbReference type="Proteomes" id="UP000034452"/>
    </source>
</evidence>
<accession>A0A0G0VDT3</accession>
<name>A0A0G0VDT3_9BACT</name>
<evidence type="ECO:0000313" key="1">
    <source>
        <dbReference type="EMBL" id="KKR70165.1"/>
    </source>
</evidence>
<evidence type="ECO:0008006" key="3">
    <source>
        <dbReference type="Google" id="ProtNLM"/>
    </source>
</evidence>